<accession>A0ABZ3FT30</accession>
<name>A0ABZ3FT30_9ACTN</name>
<organism evidence="1 2">
    <name type="scientific">Ammonicoccus fulvus</name>
    <dbReference type="NCBI Taxonomy" id="3138240"/>
    <lineage>
        <taxon>Bacteria</taxon>
        <taxon>Bacillati</taxon>
        <taxon>Actinomycetota</taxon>
        <taxon>Actinomycetes</taxon>
        <taxon>Propionibacteriales</taxon>
        <taxon>Propionibacteriaceae</taxon>
        <taxon>Ammonicoccus</taxon>
    </lineage>
</organism>
<sequence length="260" mass="28859">MIQMSLTYAVESALGDDEVLAQAAGENLPGQRREGYDLVARSAQMARETLRLTSQGARWARADEIAGIEASPLTSEHFRGHVRRLLALVDPVLAKDQAPGLVPKSSLASNRVGATTTDTLEAAMKEVPGLEERVRADVARLDWTQQLAARQQRRAGTTNWRRVRSLISPEAAPRTTPGGMNERLRAAGVPNLTQLLRDLLADSQEFPTYKAVRAVQHQHPDVTTKQVQDALTRLVKRGELRTVRRGMYQPADKMRGRRDR</sequence>
<evidence type="ECO:0000313" key="2">
    <source>
        <dbReference type="Proteomes" id="UP001442841"/>
    </source>
</evidence>
<dbReference type="RefSeq" id="WP_425310706.1">
    <property type="nucleotide sequence ID" value="NZ_CP154795.1"/>
</dbReference>
<dbReference type="EMBL" id="CP154795">
    <property type="protein sequence ID" value="XAN09256.1"/>
    <property type="molecule type" value="Genomic_DNA"/>
</dbReference>
<gene>
    <name evidence="1" type="ORF">AADG42_18685</name>
</gene>
<proteinExistence type="predicted"/>
<reference evidence="1 2" key="1">
    <citation type="submission" date="2024-04" db="EMBL/GenBank/DDBJ databases">
        <title>Isolation of an actinomycete strain from pig manure.</title>
        <authorList>
            <person name="Gong T."/>
            <person name="Yu Z."/>
            <person name="An M."/>
            <person name="Wei C."/>
            <person name="Yang W."/>
            <person name="Liu L."/>
        </authorList>
    </citation>
    <scope>NUCLEOTIDE SEQUENCE [LARGE SCALE GENOMIC DNA]</scope>
    <source>
        <strain evidence="1 2">ZF39</strain>
    </source>
</reference>
<keyword evidence="2" id="KW-1185">Reference proteome</keyword>
<dbReference type="Proteomes" id="UP001442841">
    <property type="component" value="Chromosome"/>
</dbReference>
<protein>
    <submittedName>
        <fullName evidence="1">Uncharacterized protein</fullName>
    </submittedName>
</protein>
<evidence type="ECO:0000313" key="1">
    <source>
        <dbReference type="EMBL" id="XAN09256.1"/>
    </source>
</evidence>